<dbReference type="Pfam" id="PF07690">
    <property type="entry name" value="MFS_1"/>
    <property type="match status" value="1"/>
</dbReference>
<sequence>MSSVPLTAAGAKHAARHTELPRSLVLLLASGAGLAVASIYYSQPMLGVLSGDLGASARDTGFVPTLTQLGYALGILLLAPLGDRFDRRLLILLKSVLLAVALLVSGLAPGLPALLAASLIVGLTATMAQDIVPAAATLAPEASRGKTVGTVMTGLLLGILLSRVASGFIAEHWGWRTVYELAAVSIVLFGLAAWRGLPRFQVASHMSYAHLMASLAKLWTQHAELRRAAWAQGLLSMGFSAFWSTLAVMLHSQYHMGSEAAGAFGLAGAAGALAAPLAGRLADKRGPELVTRLGAGLAMVSFAVMGLGVLLPGEAQIGLIVAATVGFDFGIQATLVAHQTLVYSLDPAARSRLNALLFTGMFIGMSAGAALGSLVLAQWGWMGVVALATAAAGASLAVRLSRRRGAR</sequence>
<dbReference type="PANTHER" id="PTHR42910:SF1">
    <property type="entry name" value="MAJOR FACILITATOR SUPERFAMILY (MFS) PROFILE DOMAIN-CONTAINING PROTEIN"/>
    <property type="match status" value="1"/>
</dbReference>
<feature type="transmembrane region" description="Helical" evidence="4">
    <location>
        <begin position="89"/>
        <end position="108"/>
    </location>
</feature>
<dbReference type="EMBL" id="QFOD01000016">
    <property type="protein sequence ID" value="PZP29964.1"/>
    <property type="molecule type" value="Genomic_DNA"/>
</dbReference>
<keyword evidence="2 4" id="KW-1133">Transmembrane helix</keyword>
<dbReference type="SUPFAM" id="SSF103473">
    <property type="entry name" value="MFS general substrate transporter"/>
    <property type="match status" value="1"/>
</dbReference>
<keyword evidence="1 4" id="KW-0812">Transmembrane</keyword>
<feature type="transmembrane region" description="Helical" evidence="4">
    <location>
        <begin position="148"/>
        <end position="166"/>
    </location>
</feature>
<dbReference type="InterPro" id="IPR020846">
    <property type="entry name" value="MFS_dom"/>
</dbReference>
<evidence type="ECO:0000313" key="6">
    <source>
        <dbReference type="EMBL" id="PZP29964.1"/>
    </source>
</evidence>
<dbReference type="Gene3D" id="1.20.1250.20">
    <property type="entry name" value="MFS general substrate transporter like domains"/>
    <property type="match status" value="2"/>
</dbReference>
<evidence type="ECO:0000256" key="2">
    <source>
        <dbReference type="ARBA" id="ARBA00022989"/>
    </source>
</evidence>
<feature type="transmembrane region" description="Helical" evidence="4">
    <location>
        <begin position="178"/>
        <end position="197"/>
    </location>
</feature>
<evidence type="ECO:0000313" key="7">
    <source>
        <dbReference type="Proteomes" id="UP000249633"/>
    </source>
</evidence>
<feature type="transmembrane region" description="Helical" evidence="4">
    <location>
        <begin position="260"/>
        <end position="278"/>
    </location>
</feature>
<feature type="transmembrane region" description="Helical" evidence="4">
    <location>
        <begin position="290"/>
        <end position="311"/>
    </location>
</feature>
<proteinExistence type="predicted"/>
<feature type="transmembrane region" description="Helical" evidence="4">
    <location>
        <begin position="381"/>
        <end position="400"/>
    </location>
</feature>
<dbReference type="InterPro" id="IPR011701">
    <property type="entry name" value="MFS"/>
</dbReference>
<feature type="transmembrane region" description="Helical" evidence="4">
    <location>
        <begin position="24"/>
        <end position="42"/>
    </location>
</feature>
<comment type="caution">
    <text evidence="6">The sequence shown here is derived from an EMBL/GenBank/DDBJ whole genome shotgun (WGS) entry which is preliminary data.</text>
</comment>
<evidence type="ECO:0000256" key="1">
    <source>
        <dbReference type="ARBA" id="ARBA00022692"/>
    </source>
</evidence>
<dbReference type="InterPro" id="IPR036259">
    <property type="entry name" value="MFS_trans_sf"/>
</dbReference>
<dbReference type="PANTHER" id="PTHR42910">
    <property type="entry name" value="TRANSPORTER SCO4007-RELATED"/>
    <property type="match status" value="1"/>
</dbReference>
<evidence type="ECO:0000256" key="4">
    <source>
        <dbReference type="SAM" id="Phobius"/>
    </source>
</evidence>
<protein>
    <submittedName>
        <fullName evidence="6">MFS transporter</fullName>
    </submittedName>
</protein>
<feature type="transmembrane region" description="Helical" evidence="4">
    <location>
        <begin position="114"/>
        <end position="136"/>
    </location>
</feature>
<feature type="transmembrane region" description="Helical" evidence="4">
    <location>
        <begin position="317"/>
        <end position="343"/>
    </location>
</feature>
<feature type="domain" description="Major facilitator superfamily (MFS) profile" evidence="5">
    <location>
        <begin position="24"/>
        <end position="405"/>
    </location>
</feature>
<name>A0A2W5DJM2_9BURK</name>
<evidence type="ECO:0000259" key="5">
    <source>
        <dbReference type="PROSITE" id="PS50850"/>
    </source>
</evidence>
<dbReference type="Proteomes" id="UP000249633">
    <property type="component" value="Unassembled WGS sequence"/>
</dbReference>
<dbReference type="PROSITE" id="PS50850">
    <property type="entry name" value="MFS"/>
    <property type="match status" value="1"/>
</dbReference>
<dbReference type="CDD" id="cd17324">
    <property type="entry name" value="MFS_NepI_like"/>
    <property type="match status" value="1"/>
</dbReference>
<reference evidence="6 7" key="1">
    <citation type="submission" date="2017-08" db="EMBL/GenBank/DDBJ databases">
        <title>Infants hospitalized years apart are colonized by the same room-sourced microbial strains.</title>
        <authorList>
            <person name="Brooks B."/>
            <person name="Olm M.R."/>
            <person name="Firek B.A."/>
            <person name="Baker R."/>
            <person name="Thomas B.C."/>
            <person name="Morowitz M.J."/>
            <person name="Banfield J.F."/>
        </authorList>
    </citation>
    <scope>NUCLEOTIDE SEQUENCE [LARGE SCALE GENOMIC DNA]</scope>
    <source>
        <strain evidence="6">S2_012_000_R2_81</strain>
    </source>
</reference>
<feature type="transmembrane region" description="Helical" evidence="4">
    <location>
        <begin position="355"/>
        <end position="375"/>
    </location>
</feature>
<accession>A0A2W5DJM2</accession>
<keyword evidence="3 4" id="KW-0472">Membrane</keyword>
<evidence type="ECO:0000256" key="3">
    <source>
        <dbReference type="ARBA" id="ARBA00023136"/>
    </source>
</evidence>
<dbReference type="AlphaFoldDB" id="A0A2W5DJM2"/>
<feature type="transmembrane region" description="Helical" evidence="4">
    <location>
        <begin position="62"/>
        <end position="82"/>
    </location>
</feature>
<dbReference type="GO" id="GO:0022857">
    <property type="term" value="F:transmembrane transporter activity"/>
    <property type="evidence" value="ECO:0007669"/>
    <property type="project" value="InterPro"/>
</dbReference>
<organism evidence="6 7">
    <name type="scientific">Roseateles depolymerans</name>
    <dbReference type="NCBI Taxonomy" id="76731"/>
    <lineage>
        <taxon>Bacteria</taxon>
        <taxon>Pseudomonadati</taxon>
        <taxon>Pseudomonadota</taxon>
        <taxon>Betaproteobacteria</taxon>
        <taxon>Burkholderiales</taxon>
        <taxon>Sphaerotilaceae</taxon>
        <taxon>Roseateles</taxon>
    </lineage>
</organism>
<feature type="transmembrane region" description="Helical" evidence="4">
    <location>
        <begin position="234"/>
        <end position="254"/>
    </location>
</feature>
<gene>
    <name evidence="6" type="ORF">DI603_16235</name>
</gene>